<dbReference type="PANTHER" id="PTHR10903:SF188">
    <property type="entry name" value="GTPASE IMAP FAMILY MEMBER 2-LIKE-RELATED"/>
    <property type="match status" value="1"/>
</dbReference>
<evidence type="ECO:0000256" key="4">
    <source>
        <dbReference type="SAM" id="MobiDB-lite"/>
    </source>
</evidence>
<dbReference type="FunFam" id="3.40.50.300:FF:000366">
    <property type="entry name" value="GTPase, IMAP family member 2"/>
    <property type="match status" value="1"/>
</dbReference>
<proteinExistence type="inferred from homology"/>
<dbReference type="Proteomes" id="UP000694568">
    <property type="component" value="Unplaced"/>
</dbReference>
<evidence type="ECO:0000259" key="5">
    <source>
        <dbReference type="PROSITE" id="PS51720"/>
    </source>
</evidence>
<evidence type="ECO:0000313" key="7">
    <source>
        <dbReference type="Proteomes" id="UP000694568"/>
    </source>
</evidence>
<gene>
    <name evidence="6" type="primary">LOC116053728</name>
</gene>
<keyword evidence="2" id="KW-0547">Nucleotide-binding</keyword>
<dbReference type="PROSITE" id="PS51720">
    <property type="entry name" value="G_AIG1"/>
    <property type="match status" value="1"/>
</dbReference>
<keyword evidence="7" id="KW-1185">Reference proteome</keyword>
<feature type="region of interest" description="Disordered" evidence="4">
    <location>
        <begin position="154"/>
        <end position="181"/>
    </location>
</feature>
<dbReference type="AlphaFoldDB" id="A0A8D0D972"/>
<dbReference type="Pfam" id="PF04548">
    <property type="entry name" value="AIG1"/>
    <property type="match status" value="1"/>
</dbReference>
<accession>A0A8D0D972</accession>
<protein>
    <submittedName>
        <fullName evidence="6">GTPase IMAP family member 9-like</fullName>
    </submittedName>
</protein>
<dbReference type="RefSeq" id="XP_031160714.1">
    <property type="nucleotide sequence ID" value="XM_031304854.2"/>
</dbReference>
<evidence type="ECO:0000256" key="3">
    <source>
        <dbReference type="ARBA" id="ARBA00023134"/>
    </source>
</evidence>
<evidence type="ECO:0000256" key="1">
    <source>
        <dbReference type="ARBA" id="ARBA00008535"/>
    </source>
</evidence>
<comment type="similarity">
    <text evidence="1">Belongs to the TRAFAC class TrmE-Era-EngA-EngB-Septin-like GTPase superfamily. AIG1/Toc34/Toc159-like paraseptin GTPase family. IAN subfamily.</text>
</comment>
<dbReference type="InterPro" id="IPR045058">
    <property type="entry name" value="GIMA/IAN/Toc"/>
</dbReference>
<dbReference type="SUPFAM" id="SSF52540">
    <property type="entry name" value="P-loop containing nucleoside triphosphate hydrolases"/>
    <property type="match status" value="1"/>
</dbReference>
<dbReference type="GeneID" id="116053728"/>
<dbReference type="GeneTree" id="ENSGT00940000159509"/>
<reference evidence="6" key="2">
    <citation type="submission" date="2025-09" db="UniProtKB">
        <authorList>
            <consortium name="Ensembl"/>
        </authorList>
    </citation>
    <scope>IDENTIFICATION</scope>
</reference>
<dbReference type="InterPro" id="IPR006703">
    <property type="entry name" value="G_AIG1"/>
</dbReference>
<name>A0A8D0D972_SANLU</name>
<evidence type="ECO:0000256" key="2">
    <source>
        <dbReference type="ARBA" id="ARBA00022741"/>
    </source>
</evidence>
<sequence>MSHCKRISVVVLGSEDHLKKALITVIVGKELPLLPKTNVLKKTDIYENDIYEVKCPSDTACDDLKKVFAANHDPDMSLLVVKEGFSPDKVWQQVENLHRITGKPTEKFIVVLPFGCKESDRYPFKCYTMDHLFSELTHLAQDRHLMPTNVRKRITDQHASSTPTSPSPMMEGFTDSRKRLKRNPSGTEVNLVLLGMTGTGKSASGNTILGEKRFTSKASSKPVTTECQQAETVINGRRVRIIDTSDIFYDERKSSSGEHVRKVKELCQSGPCVYLLVIHVSRFTDGERDILEKLGKVFGSKVREQTVILFTRGKDLEQGGMSFEDFLHRCQPDLKKIVEKCGGRCVLFENSDSGPDQVEKLMEIVDRMLK</sequence>
<keyword evidence="3" id="KW-0342">GTP-binding</keyword>
<evidence type="ECO:0000313" key="6">
    <source>
        <dbReference type="Ensembl" id="ENSSLUP00000042405.1"/>
    </source>
</evidence>
<organism evidence="6 7">
    <name type="scientific">Sander lucioperca</name>
    <name type="common">Pike-perch</name>
    <name type="synonym">Perca lucioperca</name>
    <dbReference type="NCBI Taxonomy" id="283035"/>
    <lineage>
        <taxon>Eukaryota</taxon>
        <taxon>Metazoa</taxon>
        <taxon>Chordata</taxon>
        <taxon>Craniata</taxon>
        <taxon>Vertebrata</taxon>
        <taxon>Euteleostomi</taxon>
        <taxon>Actinopterygii</taxon>
        <taxon>Neopterygii</taxon>
        <taxon>Teleostei</taxon>
        <taxon>Neoteleostei</taxon>
        <taxon>Acanthomorphata</taxon>
        <taxon>Eupercaria</taxon>
        <taxon>Perciformes</taxon>
        <taxon>Percoidei</taxon>
        <taxon>Percidae</taxon>
        <taxon>Luciopercinae</taxon>
        <taxon>Sander</taxon>
    </lineage>
</organism>
<dbReference type="PANTHER" id="PTHR10903">
    <property type="entry name" value="GTPASE, IMAP FAMILY MEMBER-RELATED"/>
    <property type="match status" value="1"/>
</dbReference>
<dbReference type="GO" id="GO:0005525">
    <property type="term" value="F:GTP binding"/>
    <property type="evidence" value="ECO:0007669"/>
    <property type="project" value="UniProtKB-KW"/>
</dbReference>
<dbReference type="Ensembl" id="ENSSLUT00000043750.1">
    <property type="protein sequence ID" value="ENSSLUP00000042405.1"/>
    <property type="gene ID" value="ENSSLUG00000018816.1"/>
</dbReference>
<dbReference type="Gene3D" id="3.40.50.300">
    <property type="entry name" value="P-loop containing nucleotide triphosphate hydrolases"/>
    <property type="match status" value="1"/>
</dbReference>
<feature type="domain" description="AIG1-type G" evidence="5">
    <location>
        <begin position="186"/>
        <end position="370"/>
    </location>
</feature>
<dbReference type="InterPro" id="IPR027417">
    <property type="entry name" value="P-loop_NTPase"/>
</dbReference>
<reference evidence="6" key="1">
    <citation type="submission" date="2025-08" db="UniProtKB">
        <authorList>
            <consortium name="Ensembl"/>
        </authorList>
    </citation>
    <scope>IDENTIFICATION</scope>
</reference>